<dbReference type="Proteomes" id="UP001153076">
    <property type="component" value="Unassembled WGS sequence"/>
</dbReference>
<keyword evidence="2" id="KW-0812">Transmembrane</keyword>
<dbReference type="PANTHER" id="PTHR48061">
    <property type="entry name" value="LEUCINE-RICH REPEAT RECEPTOR PROTEIN KINASE EMS1-LIKE-RELATED"/>
    <property type="match status" value="1"/>
</dbReference>
<proteinExistence type="predicted"/>
<accession>A0A9Q1GVA4</accession>
<keyword evidence="5" id="KW-0472">Membrane</keyword>
<evidence type="ECO:0000256" key="3">
    <source>
        <dbReference type="ARBA" id="ARBA00022729"/>
    </source>
</evidence>
<comment type="caution">
    <text evidence="7">The sequence shown here is derived from an EMBL/GenBank/DDBJ whole genome shotgun (WGS) entry which is preliminary data.</text>
</comment>
<dbReference type="EMBL" id="JAKOGI010001385">
    <property type="protein sequence ID" value="KAJ8425874.1"/>
    <property type="molecule type" value="Genomic_DNA"/>
</dbReference>
<dbReference type="SUPFAM" id="SSF52047">
    <property type="entry name" value="RNI-like"/>
    <property type="match status" value="1"/>
</dbReference>
<evidence type="ECO:0000256" key="2">
    <source>
        <dbReference type="ARBA" id="ARBA00022692"/>
    </source>
</evidence>
<evidence type="ECO:0000313" key="7">
    <source>
        <dbReference type="EMBL" id="KAJ8425874.1"/>
    </source>
</evidence>
<dbReference type="GO" id="GO:0016020">
    <property type="term" value="C:membrane"/>
    <property type="evidence" value="ECO:0007669"/>
    <property type="project" value="UniProtKB-SubCell"/>
</dbReference>
<dbReference type="AlphaFoldDB" id="A0A9Q1GVA4"/>
<name>A0A9Q1GVA4_9CARY</name>
<dbReference type="Gene3D" id="3.80.10.10">
    <property type="entry name" value="Ribonuclease Inhibitor"/>
    <property type="match status" value="1"/>
</dbReference>
<keyword evidence="8" id="KW-1185">Reference proteome</keyword>
<sequence length="315" mass="35353">MRIVVENLQIKIDFSLANNHFTYSLIPSELGQLSNLRSPDLSYSVFNAKETHFSEPLSHEFSRKDPIFYYQLNKARITRTWGISTNKVSYHEISQLVHLVHLDLSGNGYLYGNFHPFFELKFLEWSGLTGVNMASPDKLLPPNHNHIQFPRPQLMQFGQVPTNFGIQDELNALGLSHNRVHGTIPRWLREPTPVSQSQMRGATPQQLCHAKQFSWPDNRHIISGGNARIASSLAIKGNILYPDTDSCGSSISQATTSQAGFRTSLGNSRGFKHSTCLTIILLSSLSKIFRLESLDRSMNMLSGGIPQGLINFNIS</sequence>
<comment type="subcellular location">
    <subcellularLocation>
        <location evidence="1">Membrane</location>
        <topology evidence="1">Single-pass type I membrane protein</topology>
    </subcellularLocation>
</comment>
<organism evidence="7 8">
    <name type="scientific">Carnegiea gigantea</name>
    <dbReference type="NCBI Taxonomy" id="171969"/>
    <lineage>
        <taxon>Eukaryota</taxon>
        <taxon>Viridiplantae</taxon>
        <taxon>Streptophyta</taxon>
        <taxon>Embryophyta</taxon>
        <taxon>Tracheophyta</taxon>
        <taxon>Spermatophyta</taxon>
        <taxon>Magnoliopsida</taxon>
        <taxon>eudicotyledons</taxon>
        <taxon>Gunneridae</taxon>
        <taxon>Pentapetalae</taxon>
        <taxon>Caryophyllales</taxon>
        <taxon>Cactineae</taxon>
        <taxon>Cactaceae</taxon>
        <taxon>Cactoideae</taxon>
        <taxon>Echinocereeae</taxon>
        <taxon>Carnegiea</taxon>
    </lineage>
</organism>
<keyword evidence="4" id="KW-1133">Transmembrane helix</keyword>
<evidence type="ECO:0000313" key="8">
    <source>
        <dbReference type="Proteomes" id="UP001153076"/>
    </source>
</evidence>
<keyword evidence="6" id="KW-0325">Glycoprotein</keyword>
<dbReference type="InterPro" id="IPR032675">
    <property type="entry name" value="LRR_dom_sf"/>
</dbReference>
<evidence type="ECO:0000256" key="5">
    <source>
        <dbReference type="ARBA" id="ARBA00023136"/>
    </source>
</evidence>
<evidence type="ECO:0000256" key="1">
    <source>
        <dbReference type="ARBA" id="ARBA00004479"/>
    </source>
</evidence>
<evidence type="ECO:0000256" key="4">
    <source>
        <dbReference type="ARBA" id="ARBA00022989"/>
    </source>
</evidence>
<protein>
    <submittedName>
        <fullName evidence="7">Uncharacterized protein</fullName>
    </submittedName>
</protein>
<dbReference type="InterPro" id="IPR046956">
    <property type="entry name" value="RLP23-like"/>
</dbReference>
<keyword evidence="3" id="KW-0732">Signal</keyword>
<gene>
    <name evidence="7" type="ORF">Cgig2_033147</name>
</gene>
<dbReference type="PANTHER" id="PTHR48061:SF12">
    <property type="entry name" value="DISEASE RESISTANCE LIKE PROTEIN"/>
    <property type="match status" value="1"/>
</dbReference>
<reference evidence="7" key="1">
    <citation type="submission" date="2022-04" db="EMBL/GenBank/DDBJ databases">
        <title>Carnegiea gigantea Genome sequencing and assembly v2.</title>
        <authorList>
            <person name="Copetti D."/>
            <person name="Sanderson M.J."/>
            <person name="Burquez A."/>
            <person name="Wojciechowski M.F."/>
        </authorList>
    </citation>
    <scope>NUCLEOTIDE SEQUENCE</scope>
    <source>
        <strain evidence="7">SGP5-SGP5p</strain>
        <tissue evidence="7">Aerial part</tissue>
    </source>
</reference>
<evidence type="ECO:0000256" key="6">
    <source>
        <dbReference type="ARBA" id="ARBA00023180"/>
    </source>
</evidence>